<organism evidence="2 3">
    <name type="scientific">Pacificimonas pallii</name>
    <dbReference type="NCBI Taxonomy" id="2827236"/>
    <lineage>
        <taxon>Bacteria</taxon>
        <taxon>Pseudomonadati</taxon>
        <taxon>Pseudomonadota</taxon>
        <taxon>Alphaproteobacteria</taxon>
        <taxon>Sphingomonadales</taxon>
        <taxon>Sphingosinicellaceae</taxon>
        <taxon>Pacificimonas</taxon>
    </lineage>
</organism>
<proteinExistence type="predicted"/>
<dbReference type="Proteomes" id="UP000722336">
    <property type="component" value="Unassembled WGS sequence"/>
</dbReference>
<reference evidence="2 3" key="1">
    <citation type="submission" date="2021-04" db="EMBL/GenBank/DDBJ databases">
        <authorList>
            <person name="Pira H."/>
            <person name="Risdian C."/>
            <person name="Wink J."/>
        </authorList>
    </citation>
    <scope>NUCLEOTIDE SEQUENCE [LARGE SCALE GENOMIC DNA]</scope>
    <source>
        <strain evidence="2 3">WHA3</strain>
    </source>
</reference>
<protein>
    <submittedName>
        <fullName evidence="2">Uncharacterized protein</fullName>
    </submittedName>
</protein>
<feature type="transmembrane region" description="Helical" evidence="1">
    <location>
        <begin position="58"/>
        <end position="79"/>
    </location>
</feature>
<sequence length="191" mass="19783">MSDPLLLTLGTIGAIGGIFLLRFSWGRRTRHGVLNLAAWAVLSAGVLCWAMAGGAWGIAIACCIAMLSAAPFLAQAAMVSKPPKRAEREVMDRIAATGTPDAGRRAGVFALVVPGALGLSVLVGLNGQALARLSGWHPADSTSFGLFLMPVTWAVVATFLLFRDGLFRMAAWLAGGVTLSAVLLAVLPRGG</sequence>
<feature type="transmembrane region" description="Helical" evidence="1">
    <location>
        <begin position="108"/>
        <end position="131"/>
    </location>
</feature>
<feature type="transmembrane region" description="Helical" evidence="1">
    <location>
        <begin position="169"/>
        <end position="187"/>
    </location>
</feature>
<keyword evidence="1" id="KW-1133">Transmembrane helix</keyword>
<evidence type="ECO:0000313" key="2">
    <source>
        <dbReference type="EMBL" id="MBV7257347.1"/>
    </source>
</evidence>
<feature type="transmembrane region" description="Helical" evidence="1">
    <location>
        <begin position="6"/>
        <end position="25"/>
    </location>
</feature>
<dbReference type="EMBL" id="JAGSPA010000003">
    <property type="protein sequence ID" value="MBV7257347.1"/>
    <property type="molecule type" value="Genomic_DNA"/>
</dbReference>
<evidence type="ECO:0000256" key="1">
    <source>
        <dbReference type="SAM" id="Phobius"/>
    </source>
</evidence>
<keyword evidence="1" id="KW-0472">Membrane</keyword>
<feature type="transmembrane region" description="Helical" evidence="1">
    <location>
        <begin position="143"/>
        <end position="162"/>
    </location>
</feature>
<accession>A0ABS6SG02</accession>
<dbReference type="RefSeq" id="WP_218446163.1">
    <property type="nucleotide sequence ID" value="NZ_JAGSPA010000003.1"/>
</dbReference>
<feature type="transmembrane region" description="Helical" evidence="1">
    <location>
        <begin position="32"/>
        <end position="52"/>
    </location>
</feature>
<evidence type="ECO:0000313" key="3">
    <source>
        <dbReference type="Proteomes" id="UP000722336"/>
    </source>
</evidence>
<keyword evidence="3" id="KW-1185">Reference proteome</keyword>
<comment type="caution">
    <text evidence="2">The sequence shown here is derived from an EMBL/GenBank/DDBJ whole genome shotgun (WGS) entry which is preliminary data.</text>
</comment>
<gene>
    <name evidence="2" type="ORF">KCG44_11180</name>
</gene>
<name>A0ABS6SG02_9SPHN</name>
<keyword evidence="1" id="KW-0812">Transmembrane</keyword>